<dbReference type="GO" id="GO:0031591">
    <property type="term" value="P:wybutosine biosynthetic process"/>
    <property type="evidence" value="ECO:0007669"/>
    <property type="project" value="TreeGrafter"/>
</dbReference>
<dbReference type="STRING" id="398673.A0A2P4ZA26"/>
<evidence type="ECO:0000256" key="2">
    <source>
        <dbReference type="ARBA" id="ARBA00004797"/>
    </source>
</evidence>
<dbReference type="AlphaFoldDB" id="A0A2P4ZA26"/>
<comment type="catalytic activity">
    <reaction evidence="15">
        <text>7-[(3S)-(3-amino-3-methoxycarbonyl)propyl]wyosine(37) in tRNA(Phe) + S-adenosyl-L-methionine + CO2 = wybutosine(37) in tRNA(Phe) + S-adenosyl-L-homocysteine + 2 H(+)</text>
        <dbReference type="Rhea" id="RHEA:37119"/>
        <dbReference type="Rhea" id="RHEA-COMP:11844"/>
        <dbReference type="Rhea" id="RHEA-COMP:11847"/>
        <dbReference type="ChEBI" id="CHEBI:15378"/>
        <dbReference type="ChEBI" id="CHEBI:16526"/>
        <dbReference type="ChEBI" id="CHEBI:57856"/>
        <dbReference type="ChEBI" id="CHEBI:59789"/>
        <dbReference type="ChEBI" id="CHEBI:73544"/>
        <dbReference type="ChEBI" id="CHEBI:74275"/>
        <dbReference type="EC" id="2.3.1.231"/>
    </reaction>
</comment>
<evidence type="ECO:0000256" key="6">
    <source>
        <dbReference type="ARBA" id="ARBA00018045"/>
    </source>
</evidence>
<dbReference type="GO" id="GO:0008175">
    <property type="term" value="F:tRNA methyltransferase activity"/>
    <property type="evidence" value="ECO:0007669"/>
    <property type="project" value="TreeGrafter"/>
</dbReference>
<dbReference type="SUPFAM" id="SSF51197">
    <property type="entry name" value="Clavaminate synthase-like"/>
    <property type="match status" value="1"/>
</dbReference>
<dbReference type="SUPFAM" id="SSF53335">
    <property type="entry name" value="S-adenosyl-L-methionine-dependent methyltransferases"/>
    <property type="match status" value="1"/>
</dbReference>
<evidence type="ECO:0000256" key="3">
    <source>
        <dbReference type="ARBA" id="ARBA00010703"/>
    </source>
</evidence>
<dbReference type="InterPro" id="IPR003347">
    <property type="entry name" value="JmjC_dom"/>
</dbReference>
<accession>A0A2P4ZA26</accession>
<evidence type="ECO:0000256" key="14">
    <source>
        <dbReference type="ARBA" id="ARBA00030847"/>
    </source>
</evidence>
<dbReference type="EC" id="2.1.1.290" evidence="5"/>
<evidence type="ECO:0000259" key="16">
    <source>
        <dbReference type="PROSITE" id="PS51184"/>
    </source>
</evidence>
<reference evidence="17 18" key="1">
    <citation type="journal article" date="2016" name="Genome Announc.">
        <title>Draft Whole-Genome Sequence of Trichoderma gamsii T6085, a Promising Biocontrol Agent of Fusarium Head Blight on Wheat.</title>
        <authorList>
            <person name="Baroncelli R."/>
            <person name="Zapparata A."/>
            <person name="Piaggeschi G."/>
            <person name="Sarrocco S."/>
            <person name="Vannacci G."/>
        </authorList>
    </citation>
    <scope>NUCLEOTIDE SEQUENCE [LARGE SCALE GENOMIC DNA]</scope>
    <source>
        <strain evidence="17 18">T6085</strain>
    </source>
</reference>
<evidence type="ECO:0000256" key="9">
    <source>
        <dbReference type="ARBA" id="ARBA00022691"/>
    </source>
</evidence>
<dbReference type="InterPro" id="IPR007213">
    <property type="entry name" value="Ppm1/Ppm2/Tcmp"/>
</dbReference>
<keyword evidence="18" id="KW-1185">Reference proteome</keyword>
<keyword evidence="9" id="KW-0949">S-adenosyl-L-methionine</keyword>
<evidence type="ECO:0000256" key="5">
    <source>
        <dbReference type="ARBA" id="ARBA00012779"/>
    </source>
</evidence>
<proteinExistence type="inferred from homology"/>
<protein>
    <recommendedName>
        <fullName evidence="6">tRNA wybutosine-synthesizing protein 4</fullName>
        <ecNumber evidence="5">2.1.1.290</ecNumber>
        <ecNumber evidence="4">2.3.1.231</ecNumber>
    </recommendedName>
    <alternativeName>
        <fullName evidence="13">Leucine carboxyl methyltransferase 2</fullName>
    </alternativeName>
    <alternativeName>
        <fullName evidence="14">tRNA(Phe) (7-(3-amino-3-(methoxycarbonyl)propyl)wyosine(37)-N)-methoxycarbonyltransferase</fullName>
    </alternativeName>
    <alternativeName>
        <fullName evidence="12">tRNA(Phe) (7-(3-amino-3-carboxypropyl)wyosine(37)-O)-methyltransferase</fullName>
    </alternativeName>
</protein>
<dbReference type="InterPro" id="IPR015915">
    <property type="entry name" value="Kelch-typ_b-propeller"/>
</dbReference>
<keyword evidence="10" id="KW-0819">tRNA processing</keyword>
<gene>
    <name evidence="17" type="ORF">TGAM01_v210015</name>
</gene>
<evidence type="ECO:0000256" key="7">
    <source>
        <dbReference type="ARBA" id="ARBA00022603"/>
    </source>
</evidence>
<evidence type="ECO:0000313" key="17">
    <source>
        <dbReference type="EMBL" id="PON21168.1"/>
    </source>
</evidence>
<dbReference type="Proteomes" id="UP000054821">
    <property type="component" value="Unassembled WGS sequence"/>
</dbReference>
<dbReference type="Pfam" id="PF13418">
    <property type="entry name" value="Beta-prop_TYW4"/>
    <property type="match status" value="1"/>
</dbReference>
<dbReference type="Gene3D" id="2.120.10.80">
    <property type="entry name" value="Kelch-type beta propeller"/>
    <property type="match status" value="1"/>
</dbReference>
<evidence type="ECO:0000256" key="4">
    <source>
        <dbReference type="ARBA" id="ARBA00012155"/>
    </source>
</evidence>
<dbReference type="Pfam" id="PF13621">
    <property type="entry name" value="Cupin_8"/>
    <property type="match status" value="1"/>
</dbReference>
<dbReference type="SUPFAM" id="SSF117281">
    <property type="entry name" value="Kelch motif"/>
    <property type="match status" value="1"/>
</dbReference>
<dbReference type="EC" id="2.3.1.231" evidence="4"/>
<keyword evidence="8" id="KW-0808">Transferase</keyword>
<dbReference type="GO" id="GO:0030488">
    <property type="term" value="P:tRNA methylation"/>
    <property type="evidence" value="ECO:0007669"/>
    <property type="project" value="TreeGrafter"/>
</dbReference>
<evidence type="ECO:0000313" key="18">
    <source>
        <dbReference type="Proteomes" id="UP000054821"/>
    </source>
</evidence>
<feature type="domain" description="JmjC" evidence="16">
    <location>
        <begin position="831"/>
        <end position="991"/>
    </location>
</feature>
<organism evidence="17 18">
    <name type="scientific">Trichoderma gamsii</name>
    <dbReference type="NCBI Taxonomy" id="398673"/>
    <lineage>
        <taxon>Eukaryota</taxon>
        <taxon>Fungi</taxon>
        <taxon>Dikarya</taxon>
        <taxon>Ascomycota</taxon>
        <taxon>Pezizomycotina</taxon>
        <taxon>Sordariomycetes</taxon>
        <taxon>Hypocreomycetidae</taxon>
        <taxon>Hypocreales</taxon>
        <taxon>Hypocreaceae</taxon>
        <taxon>Trichoderma</taxon>
    </lineage>
</organism>
<evidence type="ECO:0000256" key="10">
    <source>
        <dbReference type="ARBA" id="ARBA00022694"/>
    </source>
</evidence>
<dbReference type="Gene3D" id="6.10.140.1470">
    <property type="match status" value="1"/>
</dbReference>
<dbReference type="PROSITE" id="PS51184">
    <property type="entry name" value="JMJC"/>
    <property type="match status" value="1"/>
</dbReference>
<dbReference type="Gene3D" id="3.40.50.150">
    <property type="entry name" value="Vaccinia Virus protein VP39"/>
    <property type="match status" value="1"/>
</dbReference>
<evidence type="ECO:0000256" key="1">
    <source>
        <dbReference type="ARBA" id="ARBA00001806"/>
    </source>
</evidence>
<comment type="similarity">
    <text evidence="3">Belongs to the methyltransferase superfamily. LCMT family.</text>
</comment>
<dbReference type="FunFam" id="2.60.120.650:FF:000043">
    <property type="entry name" value="tRNA wybutosine-synthesizing protein 4"/>
    <property type="match status" value="1"/>
</dbReference>
<dbReference type="RefSeq" id="XP_018656683.2">
    <property type="nucleotide sequence ID" value="XM_018810128.2"/>
</dbReference>
<dbReference type="InterPro" id="IPR029063">
    <property type="entry name" value="SAM-dependent_MTases_sf"/>
</dbReference>
<comment type="function">
    <text evidence="11">Probable S-adenosyl-L-methionine-dependent methyltransferase that acts as a component of the wybutosine biosynthesis pathway. Wybutosine is a hyper modified guanosine with a tricyclic base found at the 3'-position adjacent to the anticodon of eukaryotic phenylalanine tRNA. May methylate the carboxyl group of leucine residues to form alpha-leucine ester residues.</text>
</comment>
<dbReference type="GeneID" id="29990211"/>
<evidence type="ECO:0000256" key="11">
    <source>
        <dbReference type="ARBA" id="ARBA00025588"/>
    </source>
</evidence>
<dbReference type="Pfam" id="PF04072">
    <property type="entry name" value="LCM"/>
    <property type="match status" value="1"/>
</dbReference>
<evidence type="ECO:0000256" key="13">
    <source>
        <dbReference type="ARBA" id="ARBA00030231"/>
    </source>
</evidence>
<dbReference type="UniPathway" id="UPA00375"/>
<evidence type="ECO:0000256" key="12">
    <source>
        <dbReference type="ARBA" id="ARBA00029750"/>
    </source>
</evidence>
<dbReference type="PANTHER" id="PTHR46529:SF1">
    <property type="entry name" value="TRNA WYBUTOSINE-SYNTHESIZING PROTEIN 4"/>
    <property type="match status" value="1"/>
</dbReference>
<dbReference type="EMBL" id="JPDN02000054">
    <property type="protein sequence ID" value="PON21168.1"/>
    <property type="molecule type" value="Genomic_DNA"/>
</dbReference>
<dbReference type="PANTHER" id="PTHR46529">
    <property type="entry name" value="TRNA WYBUTOSINE-SYNTHESIZING PROTEIN 4"/>
    <property type="match status" value="1"/>
</dbReference>
<keyword evidence="7 17" id="KW-0489">Methyltransferase</keyword>
<evidence type="ECO:0000256" key="15">
    <source>
        <dbReference type="ARBA" id="ARBA00049250"/>
    </source>
</evidence>
<sequence>MAKLEGRLGSSTLDDMVMGTNNSSIASKRSVERLYYGNEPSFFRYFVPKFQRRAPLINRGYWLRLRAIDVIVQRFLAKETTGKKVIINLGCGSDVLPWQCHARYRDLGNDALFIDIDYPDLIRKKRAIILQTPELRDLLGDDFTVSDDKDGVLLRSDKYCQLGCDLRQLDRLRDVLKTVVDLPECAILFVAEVSITYMDTLSTDSLIQWASTVGRENDFCLLEQILPFGKNHPFAQQMLSHFEKLSTPLRSIKVYPTVKSQTCRFQERGWSFVEIKDLWQTWSSDQFVSDSERIALDDVEPFDEWEEFILFARHYFVLHASTSRNQPSSLQDLASTWSIDPKAPTGLHVEVVGKSSPKTTRRRFGNAMISINAFGQRFALNLLGMSLNSREPTYDIFSLDGEPQAPQLPSSGPPARMCFTLTDLGGYGIMLVGGRTSPSCALSDCWLFEGGTSPQWRQMPRLPTPLFRHSAVRLGNSSLLLIFGGKKSSSKLSDEIFLFNPDKACWQSCQVVGPAPDPWFGSIAFNGISPSDQPGTFCGMLAGGISQNGCINTKQYKWQIKAFDLQPTISFSPLPDTFSDGQLLSSFGAQIVHLGASIIICGGLGADPLLHAQTITAIRPSVDGIEVTNFSTPSDDQRMPFMIGSSIIPYDDSLLVMGGGATCFSMGTFWETAIYKVHMPDHILNSIYRTSHPCDSSKSAPDFIGSRKFSNVSAPTVLDDVGSLHRGEHGIQLTPVPRIQLESAEQFQMILRDGKPVIFKSCNIGLCQSKWSPEFLVSQIGANEKFVIHESHEDRGTMDFNSKNFAYVTDSFGSIMDKLQSGARVYLRALSRNKPSEMPAKLEEDFPRLAKDFTLPPEMAYIKDRLFSSVLRLSGRVNMWLHYDVMANVYAQVTGVRKMILFPPSDVKYLSFAPGASSSSIDVFKGLESLAASLHGTHPQEAKIYPGDILLLPALWLHTAAPMSDMSTAVNVFFRDLEQQEHYASGRDVYGNKDLEAYEKGRQAVARIAKTLRPLPTATREFYLSRIVDELRLATEE</sequence>
<evidence type="ECO:0000256" key="8">
    <source>
        <dbReference type="ARBA" id="ARBA00022679"/>
    </source>
</evidence>
<dbReference type="InterPro" id="IPR041667">
    <property type="entry name" value="Cupin_8"/>
</dbReference>
<name>A0A2P4ZA26_9HYPO</name>
<dbReference type="Gene3D" id="2.60.120.650">
    <property type="entry name" value="Cupin"/>
    <property type="match status" value="1"/>
</dbReference>
<comment type="caution">
    <text evidence="17">The sequence shown here is derived from an EMBL/GenBank/DDBJ whole genome shotgun (WGS) entry which is preliminary data.</text>
</comment>
<comment type="pathway">
    <text evidence="2">tRNA modification; wybutosine-tRNA(Phe) biosynthesis.</text>
</comment>
<comment type="catalytic activity">
    <reaction evidence="1">
        <text>7-[(3S)-3-amino-3-carboxypropyl]wyosine(37) in tRNA(Phe) + S-adenosyl-L-methionine = 7-[(3S)-(3-amino-3-methoxycarbonyl)propyl]wyosine(37) in tRNA(Phe) + S-adenosyl-L-homocysteine</text>
        <dbReference type="Rhea" id="RHEA:36903"/>
        <dbReference type="Rhea" id="RHEA-COMP:10379"/>
        <dbReference type="Rhea" id="RHEA-COMP:11844"/>
        <dbReference type="ChEBI" id="CHEBI:57856"/>
        <dbReference type="ChEBI" id="CHEBI:59789"/>
        <dbReference type="ChEBI" id="CHEBI:73543"/>
        <dbReference type="ChEBI" id="CHEBI:74275"/>
        <dbReference type="EC" id="2.1.1.290"/>
    </reaction>
</comment>